<feature type="region of interest" description="Disordered" evidence="1">
    <location>
        <begin position="60"/>
        <end position="80"/>
    </location>
</feature>
<protein>
    <submittedName>
        <fullName evidence="5">Uncharacterized protein</fullName>
    </submittedName>
</protein>
<dbReference type="EMBL" id="CAJOAX010006616">
    <property type="protein sequence ID" value="CAF3986318.1"/>
    <property type="molecule type" value="Genomic_DNA"/>
</dbReference>
<organism evidence="5 6">
    <name type="scientific">Rotaria sordida</name>
    <dbReference type="NCBI Taxonomy" id="392033"/>
    <lineage>
        <taxon>Eukaryota</taxon>
        <taxon>Metazoa</taxon>
        <taxon>Spiralia</taxon>
        <taxon>Gnathifera</taxon>
        <taxon>Rotifera</taxon>
        <taxon>Eurotatoria</taxon>
        <taxon>Bdelloidea</taxon>
        <taxon>Philodinida</taxon>
        <taxon>Philodinidae</taxon>
        <taxon>Rotaria</taxon>
    </lineage>
</organism>
<evidence type="ECO:0000256" key="1">
    <source>
        <dbReference type="SAM" id="MobiDB-lite"/>
    </source>
</evidence>
<evidence type="ECO:0000313" key="2">
    <source>
        <dbReference type="EMBL" id="CAF0952844.1"/>
    </source>
</evidence>
<sequence length="105" mass="11963">MQTTPSLEINHLLHKTDLLLLNNSETREFNEILFLFDRLKSVHEQINTLSITTPITSRSSLKTKSNKQINNSNSTKSSVPSILTQSYLLGNVDLDDEDDLLTKYQ</sequence>
<dbReference type="EMBL" id="CAJNOU010000573">
    <property type="protein sequence ID" value="CAF1036424.1"/>
    <property type="molecule type" value="Genomic_DNA"/>
</dbReference>
<evidence type="ECO:0000313" key="4">
    <source>
        <dbReference type="EMBL" id="CAF3986318.1"/>
    </source>
</evidence>
<dbReference type="EMBL" id="CAJNOO010000471">
    <property type="protein sequence ID" value="CAF0952844.1"/>
    <property type="molecule type" value="Genomic_DNA"/>
</dbReference>
<dbReference type="Proteomes" id="UP000663889">
    <property type="component" value="Unassembled WGS sequence"/>
</dbReference>
<comment type="caution">
    <text evidence="5">The sequence shown here is derived from an EMBL/GenBank/DDBJ whole genome shotgun (WGS) entry which is preliminary data.</text>
</comment>
<evidence type="ECO:0000313" key="6">
    <source>
        <dbReference type="Proteomes" id="UP000663874"/>
    </source>
</evidence>
<evidence type="ECO:0000313" key="3">
    <source>
        <dbReference type="EMBL" id="CAF1036424.1"/>
    </source>
</evidence>
<dbReference type="Proteomes" id="UP000663823">
    <property type="component" value="Unassembled WGS sequence"/>
</dbReference>
<evidence type="ECO:0000313" key="5">
    <source>
        <dbReference type="EMBL" id="CAF4021723.1"/>
    </source>
</evidence>
<dbReference type="EMBL" id="CAJOBE010006939">
    <property type="protein sequence ID" value="CAF4021723.1"/>
    <property type="molecule type" value="Genomic_DNA"/>
</dbReference>
<dbReference type="OrthoDB" id="10439177at2759"/>
<dbReference type="Proteomes" id="UP000663874">
    <property type="component" value="Unassembled WGS sequence"/>
</dbReference>
<dbReference type="AlphaFoldDB" id="A0A819Q2N1"/>
<dbReference type="Proteomes" id="UP000663882">
    <property type="component" value="Unassembled WGS sequence"/>
</dbReference>
<name>A0A819Q2N1_9BILA</name>
<reference evidence="5" key="1">
    <citation type="submission" date="2021-02" db="EMBL/GenBank/DDBJ databases">
        <authorList>
            <person name="Nowell W R."/>
        </authorList>
    </citation>
    <scope>NUCLEOTIDE SEQUENCE</scope>
</reference>
<accession>A0A819Q2N1</accession>
<gene>
    <name evidence="5" type="ORF">FNK824_LOCUS27112</name>
    <name evidence="4" type="ORF">OTI717_LOCUS28227</name>
    <name evidence="2" type="ORF">RFH988_LOCUS11726</name>
    <name evidence="3" type="ORF">SEV965_LOCUS12589</name>
</gene>
<proteinExistence type="predicted"/>